<dbReference type="eggNOG" id="COG2036">
    <property type="taxonomic scope" value="Bacteria"/>
</dbReference>
<dbReference type="STRING" id="264462.Bd3044"/>
<evidence type="ECO:0000313" key="1">
    <source>
        <dbReference type="EMBL" id="CAE80810.1"/>
    </source>
</evidence>
<dbReference type="Proteomes" id="UP000008080">
    <property type="component" value="Chromosome"/>
</dbReference>
<sequence>MCASIVAGDFMEATTTFWRKCSSCKKPINYGSKYFVCSVSTCNNERTGYVFCSVPCFETHLPGARHRDAGAVEKVAPKDAAAAEESHQRAPARIIVKSPTASTSSAPAGSLAAAPQEVLIIASRLKDYIQARSEYNTSASVMDVLSDHVRILCDRAIENARADGRKTVMDRDFEFLKK</sequence>
<proteinExistence type="predicted"/>
<dbReference type="KEGG" id="bba:Bd3044"/>
<organism evidence="1 2">
    <name type="scientific">Bdellovibrio bacteriovorus (strain ATCC 15356 / DSM 50701 / NCIMB 9529 / HD100)</name>
    <dbReference type="NCBI Taxonomy" id="264462"/>
    <lineage>
        <taxon>Bacteria</taxon>
        <taxon>Pseudomonadati</taxon>
        <taxon>Bdellovibrionota</taxon>
        <taxon>Bdellovibrionia</taxon>
        <taxon>Bdellovibrionales</taxon>
        <taxon>Pseudobdellovibrionaceae</taxon>
        <taxon>Bdellovibrio</taxon>
    </lineage>
</organism>
<gene>
    <name evidence="1" type="ordered locus">Bd3044</name>
</gene>
<reference evidence="1 2" key="1">
    <citation type="journal article" date="2004" name="Science">
        <title>A predator unmasked: life cycle of Bdellovibrio bacteriovorus from a genomic perspective.</title>
        <authorList>
            <person name="Rendulic S."/>
            <person name="Jagtap P."/>
            <person name="Rosinus A."/>
            <person name="Eppinger M."/>
            <person name="Baar C."/>
            <person name="Lanz C."/>
            <person name="Keller H."/>
            <person name="Lambert C."/>
            <person name="Evans K.J."/>
            <person name="Goesmann A."/>
            <person name="Meyer F."/>
            <person name="Sockett R.E."/>
            <person name="Schuster S.C."/>
        </authorList>
    </citation>
    <scope>NUCLEOTIDE SEQUENCE [LARGE SCALE GENOMIC DNA]</scope>
    <source>
        <strain evidence="2">ATCC 15356 / DSM 50701 / NCIMB 9529 / HD100</strain>
    </source>
</reference>
<dbReference type="AlphaFoldDB" id="Q6MIV3"/>
<evidence type="ECO:0000313" key="2">
    <source>
        <dbReference type="Proteomes" id="UP000008080"/>
    </source>
</evidence>
<name>Q6MIV3_BDEBA</name>
<protein>
    <recommendedName>
        <fullName evidence="3">Transcription factor CBF/NF-Y/archaeal histone domain-containing protein</fullName>
    </recommendedName>
</protein>
<evidence type="ECO:0008006" key="3">
    <source>
        <dbReference type="Google" id="ProtNLM"/>
    </source>
</evidence>
<accession>Q6MIV3</accession>
<dbReference type="EMBL" id="BX842654">
    <property type="protein sequence ID" value="CAE80810.1"/>
    <property type="molecule type" value="Genomic_DNA"/>
</dbReference>
<dbReference type="HOGENOM" id="CLU_1615974_0_0_7"/>
<keyword evidence="2" id="KW-1185">Reference proteome</keyword>